<accession>A0A2S7USX1</accession>
<evidence type="ECO:0000313" key="3">
    <source>
        <dbReference type="EMBL" id="PQJ52612.1"/>
    </source>
</evidence>
<dbReference type="EMBL" id="MSCH01000003">
    <property type="protein sequence ID" value="PQJ52612.1"/>
    <property type="molecule type" value="Genomic_DNA"/>
</dbReference>
<keyword evidence="2" id="KW-0732">Signal</keyword>
<sequence length="188" mass="19765">MKILSILCLTSLVAVGVSACQTESNITDAVAADSYTKNTTTYQKQGSAVSLLNSKVSLAEAGVPYLIDLAIDSKYSSGDMEIKVSASDGLSIVSGTTEINARLSNGVTTFPFEVSATEVGRYYLYAVVKTQSNGMKSGRALTLIVQVGEEEKSIKSTPVKTKKKGANQTDDAPTFGAPVVLPANEEII</sequence>
<protein>
    <recommendedName>
        <fullName evidence="5">Lipoprotein</fullName>
    </recommendedName>
</protein>
<proteinExistence type="predicted"/>
<evidence type="ECO:0000313" key="4">
    <source>
        <dbReference type="Proteomes" id="UP000239007"/>
    </source>
</evidence>
<name>A0A2S7USX1_9GAMM</name>
<feature type="chain" id="PRO_5015572655" description="Lipoprotein" evidence="2">
    <location>
        <begin position="20"/>
        <end position="188"/>
    </location>
</feature>
<dbReference type="PROSITE" id="PS51257">
    <property type="entry name" value="PROKAR_LIPOPROTEIN"/>
    <property type="match status" value="1"/>
</dbReference>
<keyword evidence="4" id="KW-1185">Reference proteome</keyword>
<dbReference type="OrthoDB" id="9873761at2"/>
<dbReference type="Proteomes" id="UP000239007">
    <property type="component" value="Unassembled WGS sequence"/>
</dbReference>
<gene>
    <name evidence="3" type="ORF">BTO11_02380</name>
</gene>
<feature type="region of interest" description="Disordered" evidence="1">
    <location>
        <begin position="156"/>
        <end position="177"/>
    </location>
</feature>
<evidence type="ECO:0008006" key="5">
    <source>
        <dbReference type="Google" id="ProtNLM"/>
    </source>
</evidence>
<evidence type="ECO:0000256" key="2">
    <source>
        <dbReference type="SAM" id="SignalP"/>
    </source>
</evidence>
<evidence type="ECO:0000256" key="1">
    <source>
        <dbReference type="SAM" id="MobiDB-lite"/>
    </source>
</evidence>
<reference evidence="3 4" key="1">
    <citation type="submission" date="2016-12" db="EMBL/GenBank/DDBJ databases">
        <title>Diversity of luminous bacteria.</title>
        <authorList>
            <person name="Yoshizawa S."/>
            <person name="Kogure K."/>
        </authorList>
    </citation>
    <scope>NUCLEOTIDE SEQUENCE [LARGE SCALE GENOMIC DNA]</scope>
    <source>
        <strain evidence="3 4">SA4-48</strain>
    </source>
</reference>
<comment type="caution">
    <text evidence="3">The sequence shown here is derived from an EMBL/GenBank/DDBJ whole genome shotgun (WGS) entry which is preliminary data.</text>
</comment>
<dbReference type="RefSeq" id="WP_105051075.1">
    <property type="nucleotide sequence ID" value="NZ_BMYG01000004.1"/>
</dbReference>
<organism evidence="3 4">
    <name type="scientific">Psychrosphaera saromensis</name>
    <dbReference type="NCBI Taxonomy" id="716813"/>
    <lineage>
        <taxon>Bacteria</taxon>
        <taxon>Pseudomonadati</taxon>
        <taxon>Pseudomonadota</taxon>
        <taxon>Gammaproteobacteria</taxon>
        <taxon>Alteromonadales</taxon>
        <taxon>Pseudoalteromonadaceae</taxon>
        <taxon>Psychrosphaera</taxon>
    </lineage>
</organism>
<dbReference type="AlphaFoldDB" id="A0A2S7USX1"/>
<feature type="signal peptide" evidence="2">
    <location>
        <begin position="1"/>
        <end position="19"/>
    </location>
</feature>